<evidence type="ECO:0000256" key="1">
    <source>
        <dbReference type="ARBA" id="ARBA00001971"/>
    </source>
</evidence>
<accession>A0A642V7D8</accession>
<evidence type="ECO:0000256" key="14">
    <source>
        <dbReference type="SAM" id="Phobius"/>
    </source>
</evidence>
<name>A0A642V7D8_9ASCO</name>
<keyword evidence="16" id="KW-1185">Reference proteome</keyword>
<dbReference type="GO" id="GO:0016712">
    <property type="term" value="F:oxidoreductase activity, acting on paired donors, with incorporation or reduction of molecular oxygen, reduced flavin or flavoprotein as one donor, and incorporation of one atom of oxygen"/>
    <property type="evidence" value="ECO:0007669"/>
    <property type="project" value="InterPro"/>
</dbReference>
<evidence type="ECO:0000256" key="8">
    <source>
        <dbReference type="ARBA" id="ARBA00023002"/>
    </source>
</evidence>
<proteinExistence type="inferred from homology"/>
<dbReference type="CDD" id="cd11063">
    <property type="entry name" value="CYP52"/>
    <property type="match status" value="1"/>
</dbReference>
<evidence type="ECO:0000313" key="16">
    <source>
        <dbReference type="Proteomes" id="UP000761534"/>
    </source>
</evidence>
<dbReference type="InterPro" id="IPR047146">
    <property type="entry name" value="Cyt_P450_E_CYP52_fungi"/>
</dbReference>
<keyword evidence="7 14" id="KW-1133">Transmembrane helix</keyword>
<dbReference type="PANTHER" id="PTHR24287">
    <property type="entry name" value="P450, PUTATIVE (EUROFUNG)-RELATED"/>
    <property type="match status" value="1"/>
</dbReference>
<keyword evidence="5 14" id="KW-0812">Transmembrane</keyword>
<evidence type="ECO:0000256" key="13">
    <source>
        <dbReference type="RuleBase" id="RU000461"/>
    </source>
</evidence>
<feature type="binding site" description="axial binding residue" evidence="12">
    <location>
        <position position="465"/>
    </location>
    <ligand>
        <name>heme</name>
        <dbReference type="ChEBI" id="CHEBI:30413"/>
    </ligand>
    <ligandPart>
        <name>Fe</name>
        <dbReference type="ChEBI" id="CHEBI:18248"/>
    </ligandPart>
</feature>
<dbReference type="InterPro" id="IPR002974">
    <property type="entry name" value="Cyt_P450_E_CYP52_ascomycetes"/>
</dbReference>
<comment type="caution">
    <text evidence="15">The sequence shown here is derived from an EMBL/GenBank/DDBJ whole genome shotgun (WGS) entry which is preliminary data.</text>
</comment>
<evidence type="ECO:0000256" key="2">
    <source>
        <dbReference type="ARBA" id="ARBA00004370"/>
    </source>
</evidence>
<dbReference type="GO" id="GO:0016020">
    <property type="term" value="C:membrane"/>
    <property type="evidence" value="ECO:0007669"/>
    <property type="project" value="UniProtKB-SubCell"/>
</dbReference>
<dbReference type="Gene3D" id="1.10.630.10">
    <property type="entry name" value="Cytochrome P450"/>
    <property type="match status" value="1"/>
</dbReference>
<dbReference type="PROSITE" id="PS00086">
    <property type="entry name" value="CYTOCHROME_P450"/>
    <property type="match status" value="1"/>
</dbReference>
<dbReference type="SUPFAM" id="SSF48264">
    <property type="entry name" value="Cytochrome P450"/>
    <property type="match status" value="1"/>
</dbReference>
<evidence type="ECO:0000256" key="9">
    <source>
        <dbReference type="ARBA" id="ARBA00023004"/>
    </source>
</evidence>
<evidence type="ECO:0000256" key="10">
    <source>
        <dbReference type="ARBA" id="ARBA00023033"/>
    </source>
</evidence>
<dbReference type="Proteomes" id="UP000761534">
    <property type="component" value="Unassembled WGS sequence"/>
</dbReference>
<dbReference type="PRINTS" id="PR00464">
    <property type="entry name" value="EP450II"/>
</dbReference>
<dbReference type="PRINTS" id="PR00385">
    <property type="entry name" value="P450"/>
</dbReference>
<keyword evidence="9 12" id="KW-0408">Iron</keyword>
<evidence type="ECO:0000256" key="3">
    <source>
        <dbReference type="ARBA" id="ARBA00010617"/>
    </source>
</evidence>
<dbReference type="PANTHER" id="PTHR24287:SF1">
    <property type="entry name" value="P450, PUTATIVE (EUROFUNG)-RELATED"/>
    <property type="match status" value="1"/>
</dbReference>
<dbReference type="Pfam" id="PF00067">
    <property type="entry name" value="p450"/>
    <property type="match status" value="1"/>
</dbReference>
<comment type="similarity">
    <text evidence="3 13">Belongs to the cytochrome P450 family.</text>
</comment>
<comment type="subcellular location">
    <subcellularLocation>
        <location evidence="2">Membrane</location>
    </subcellularLocation>
</comment>
<dbReference type="PRINTS" id="PR01239">
    <property type="entry name" value="EP450IICYP52"/>
</dbReference>
<evidence type="ECO:0000256" key="5">
    <source>
        <dbReference type="ARBA" id="ARBA00022692"/>
    </source>
</evidence>
<keyword evidence="10 13" id="KW-0503">Monooxygenase</keyword>
<evidence type="ECO:0000256" key="6">
    <source>
        <dbReference type="ARBA" id="ARBA00022723"/>
    </source>
</evidence>
<sequence length="521" mass="59536">MIFDLTWYQLGAAIIGLPVIILIVEYINEIRYVRKNKALGCEPPSSFGAFPLGIPVLAKFFKAHMDSNLNQFCREKFDEFGVRTVRVQTLTRKLTATIDPENLKAILATQFKEFDLGLRYYQFQPLMGDGIFTLSGSGWYHSRALLRPHFTTEEVSRLRDLEDHCQVLLDLLRQKSTDPASAGIFDVQELFFKLTIDTATEMLFGESTESLSGGRKMTGSQFAAADEFAKAFNTGQNWLLYRAMAQRLYNLVTSKEYKDSTKICHSFVDYYVDRALKAAEKGEDEYDEEGRKKYYFLKELTKETRDPVLMRDQALNILLAGRDTTAGTLSFTFALFLRNKRVFHKLREAILQDFGTGTENITFQSLKRCEYLKNVINEVLRLYPQVPLNFRTANKDTTLPRGGGPDESKPVFIKKGTAVFYATYSLQRDKEFWGEDANEFVPERWENHKFSAWRYIPFNGGPRICLGQQFALTEIAYVITRVLQNFKDIETTPEFLAGPVKEYNTLTLGVSGGVPISFTPA</sequence>
<dbReference type="GO" id="GO:0020037">
    <property type="term" value="F:heme binding"/>
    <property type="evidence" value="ECO:0007669"/>
    <property type="project" value="InterPro"/>
</dbReference>
<dbReference type="VEuPathDB" id="FungiDB:TRICI_002581"/>
<feature type="transmembrane region" description="Helical" evidence="14">
    <location>
        <begin position="6"/>
        <end position="27"/>
    </location>
</feature>
<evidence type="ECO:0000256" key="11">
    <source>
        <dbReference type="ARBA" id="ARBA00023136"/>
    </source>
</evidence>
<evidence type="ECO:0000313" key="15">
    <source>
        <dbReference type="EMBL" id="KAA8915224.1"/>
    </source>
</evidence>
<evidence type="ECO:0000256" key="4">
    <source>
        <dbReference type="ARBA" id="ARBA00022617"/>
    </source>
</evidence>
<reference evidence="15" key="1">
    <citation type="journal article" date="2019" name="G3 (Bethesda)">
        <title>Genome Assemblies of Two Rare Opportunistic Yeast Pathogens: Diutina rugosa (syn. Candida rugosa) and Trichomonascus ciferrii (syn. Candida ciferrii).</title>
        <authorList>
            <person name="Mixao V."/>
            <person name="Saus E."/>
            <person name="Hansen A.P."/>
            <person name="Lass-Florl C."/>
            <person name="Gabaldon T."/>
        </authorList>
    </citation>
    <scope>NUCLEOTIDE SEQUENCE</scope>
    <source>
        <strain evidence="15">CBS 4856</strain>
    </source>
</reference>
<evidence type="ECO:0000256" key="12">
    <source>
        <dbReference type="PIRSR" id="PIRSR602402-1"/>
    </source>
</evidence>
<protein>
    <submittedName>
        <fullName evidence="15">Uncharacterized protein</fullName>
    </submittedName>
</protein>
<dbReference type="InterPro" id="IPR001128">
    <property type="entry name" value="Cyt_P450"/>
</dbReference>
<gene>
    <name evidence="15" type="ORF">TRICI_002581</name>
</gene>
<dbReference type="AlphaFoldDB" id="A0A642V7D8"/>
<keyword evidence="6 12" id="KW-0479">Metal-binding</keyword>
<dbReference type="InterPro" id="IPR017972">
    <property type="entry name" value="Cyt_P450_CS"/>
</dbReference>
<dbReference type="GO" id="GO:0005506">
    <property type="term" value="F:iron ion binding"/>
    <property type="evidence" value="ECO:0007669"/>
    <property type="project" value="InterPro"/>
</dbReference>
<keyword evidence="11 14" id="KW-0472">Membrane</keyword>
<dbReference type="InterPro" id="IPR036396">
    <property type="entry name" value="Cyt_P450_sf"/>
</dbReference>
<dbReference type="InterPro" id="IPR002402">
    <property type="entry name" value="Cyt_P450_E_grp-II"/>
</dbReference>
<organism evidence="15 16">
    <name type="scientific">Trichomonascus ciferrii</name>
    <dbReference type="NCBI Taxonomy" id="44093"/>
    <lineage>
        <taxon>Eukaryota</taxon>
        <taxon>Fungi</taxon>
        <taxon>Dikarya</taxon>
        <taxon>Ascomycota</taxon>
        <taxon>Saccharomycotina</taxon>
        <taxon>Dipodascomycetes</taxon>
        <taxon>Dipodascales</taxon>
        <taxon>Trichomonascaceae</taxon>
        <taxon>Trichomonascus</taxon>
        <taxon>Trichomonascus ciferrii complex</taxon>
    </lineage>
</organism>
<keyword evidence="8 13" id="KW-0560">Oxidoreductase</keyword>
<dbReference type="OrthoDB" id="1470350at2759"/>
<keyword evidence="4 12" id="KW-0349">Heme</keyword>
<comment type="cofactor">
    <cofactor evidence="1 12">
        <name>heme</name>
        <dbReference type="ChEBI" id="CHEBI:30413"/>
    </cofactor>
</comment>
<dbReference type="EMBL" id="SWFS01000179">
    <property type="protein sequence ID" value="KAA8915224.1"/>
    <property type="molecule type" value="Genomic_DNA"/>
</dbReference>
<evidence type="ECO:0000256" key="7">
    <source>
        <dbReference type="ARBA" id="ARBA00022989"/>
    </source>
</evidence>